<reference evidence="1 2" key="1">
    <citation type="submission" date="2019-05" db="EMBL/GenBank/DDBJ databases">
        <title>Another draft genome of Portunus trituberculatus and its Hox gene families provides insights of decapod evolution.</title>
        <authorList>
            <person name="Jeong J.-H."/>
            <person name="Song I."/>
            <person name="Kim S."/>
            <person name="Choi T."/>
            <person name="Kim D."/>
            <person name="Ryu S."/>
            <person name="Kim W."/>
        </authorList>
    </citation>
    <scope>NUCLEOTIDE SEQUENCE [LARGE SCALE GENOMIC DNA]</scope>
    <source>
        <tissue evidence="1">Muscle</tissue>
    </source>
</reference>
<protein>
    <submittedName>
        <fullName evidence="1">Uncharacterized protein</fullName>
    </submittedName>
</protein>
<gene>
    <name evidence="1" type="ORF">E2C01_061696</name>
</gene>
<accession>A0A5B7HCK0</accession>
<proteinExistence type="predicted"/>
<dbReference type="Proteomes" id="UP000324222">
    <property type="component" value="Unassembled WGS sequence"/>
</dbReference>
<evidence type="ECO:0000313" key="1">
    <source>
        <dbReference type="EMBL" id="MPC67519.1"/>
    </source>
</evidence>
<sequence>MTSPTAPTLT</sequence>
<comment type="caution">
    <text evidence="1">The sequence shown here is derived from an EMBL/GenBank/DDBJ whole genome shotgun (WGS) entry which is preliminary data.</text>
</comment>
<organism evidence="1 2">
    <name type="scientific">Portunus trituberculatus</name>
    <name type="common">Swimming crab</name>
    <name type="synonym">Neptunus trituberculatus</name>
    <dbReference type="NCBI Taxonomy" id="210409"/>
    <lineage>
        <taxon>Eukaryota</taxon>
        <taxon>Metazoa</taxon>
        <taxon>Ecdysozoa</taxon>
        <taxon>Arthropoda</taxon>
        <taxon>Crustacea</taxon>
        <taxon>Multicrustacea</taxon>
        <taxon>Malacostraca</taxon>
        <taxon>Eumalacostraca</taxon>
        <taxon>Eucarida</taxon>
        <taxon>Decapoda</taxon>
        <taxon>Pleocyemata</taxon>
        <taxon>Brachyura</taxon>
        <taxon>Eubrachyura</taxon>
        <taxon>Portunoidea</taxon>
        <taxon>Portunidae</taxon>
        <taxon>Portuninae</taxon>
        <taxon>Portunus</taxon>
    </lineage>
</organism>
<keyword evidence="2" id="KW-1185">Reference proteome</keyword>
<dbReference type="EMBL" id="VSRR010026353">
    <property type="protein sequence ID" value="MPC67519.1"/>
    <property type="molecule type" value="Genomic_DNA"/>
</dbReference>
<evidence type="ECO:0000313" key="2">
    <source>
        <dbReference type="Proteomes" id="UP000324222"/>
    </source>
</evidence>
<name>A0A5B7HCK0_PORTR</name>